<reference evidence="2 3" key="1">
    <citation type="submission" date="2011-07" db="EMBL/GenBank/DDBJ databases">
        <title>Genome Sequence of Propionibacterium acnes SK182B-JCVI.</title>
        <authorList>
            <person name="Durkin A.S."/>
            <person name="Madupu R."/>
            <person name="Hostetler J."/>
            <person name="Radune D."/>
            <person name="Torralba M."/>
            <person name="Methe B."/>
            <person name="Sutton G."/>
            <person name="Strausberg R.L."/>
            <person name="Nelson K.E."/>
        </authorList>
    </citation>
    <scope>NUCLEOTIDE SEQUENCE [LARGE SCALE GENOMIC DNA]</scope>
    <source>
        <strain evidence="2 3">SK182B-JCVI</strain>
    </source>
</reference>
<evidence type="ECO:0000313" key="2">
    <source>
        <dbReference type="EMBL" id="EGR95465.1"/>
    </source>
</evidence>
<evidence type="ECO:0000256" key="1">
    <source>
        <dbReference type="SAM" id="MobiDB-lite"/>
    </source>
</evidence>
<dbReference type="Proteomes" id="UP000007832">
    <property type="component" value="Unassembled WGS sequence"/>
</dbReference>
<sequence>MSPTKWKAGESVKMVTDGFDDYRVSASLVRDGDTKDYGDLLNAQKITWGTYGNYTDDFTFPDNVPVGDYTLTFTDHEDTARMVRVHLDHGAGYLLSGDTPAPKPTPKPTPTPAPAPTSGEHTVEPAPGAATTTATPVVTDGNSQGVVHVGGGMSTLPHTGV</sequence>
<organism evidence="2 3">
    <name type="scientific">[Propionibacterium] namnetense SK182B-JCVI</name>
    <dbReference type="NCBI Taxonomy" id="1051006"/>
    <lineage>
        <taxon>Bacteria</taxon>
        <taxon>Bacillati</taxon>
        <taxon>Actinomycetota</taxon>
        <taxon>Actinomycetes</taxon>
        <taxon>Propionibacteriales</taxon>
        <taxon>Propionibacteriaceae</taxon>
        <taxon>Cutibacterium</taxon>
    </lineage>
</organism>
<dbReference type="PATRIC" id="fig|1051006.4.peg.1734"/>
<name>F9NX22_9ACTN</name>
<dbReference type="AlphaFoldDB" id="F9NX22"/>
<feature type="compositionally biased region" description="Low complexity" evidence="1">
    <location>
        <begin position="124"/>
        <end position="139"/>
    </location>
</feature>
<dbReference type="EMBL" id="AFUN01000038">
    <property type="protein sequence ID" value="EGR95465.1"/>
    <property type="molecule type" value="Genomic_DNA"/>
</dbReference>
<gene>
    <name evidence="2" type="ORF">HMPREF1162_1999</name>
</gene>
<dbReference type="STRING" id="1574624.GCA_001642025_01375"/>
<accession>F9NX22</accession>
<proteinExistence type="predicted"/>
<feature type="region of interest" description="Disordered" evidence="1">
    <location>
        <begin position="94"/>
        <end position="161"/>
    </location>
</feature>
<protein>
    <submittedName>
        <fullName evidence="2">Uncharacterized protein</fullName>
    </submittedName>
</protein>
<comment type="caution">
    <text evidence="2">The sequence shown here is derived from an EMBL/GenBank/DDBJ whole genome shotgun (WGS) entry which is preliminary data.</text>
</comment>
<feature type="compositionally biased region" description="Pro residues" evidence="1">
    <location>
        <begin position="101"/>
        <end position="115"/>
    </location>
</feature>
<evidence type="ECO:0000313" key="3">
    <source>
        <dbReference type="Proteomes" id="UP000007832"/>
    </source>
</evidence>